<accession>A0AAW1XKY6</accession>
<dbReference type="AlphaFoldDB" id="A0AAW1XKY6"/>
<gene>
    <name evidence="1" type="ORF">M0R45_013361</name>
</gene>
<dbReference type="Proteomes" id="UP001457282">
    <property type="component" value="Unassembled WGS sequence"/>
</dbReference>
<keyword evidence="2" id="KW-1185">Reference proteome</keyword>
<dbReference type="EMBL" id="JBEDUW010000003">
    <property type="protein sequence ID" value="KAK9936525.1"/>
    <property type="molecule type" value="Genomic_DNA"/>
</dbReference>
<proteinExistence type="predicted"/>
<evidence type="ECO:0000313" key="1">
    <source>
        <dbReference type="EMBL" id="KAK9936525.1"/>
    </source>
</evidence>
<name>A0AAW1XKY6_RUBAR</name>
<evidence type="ECO:0000313" key="2">
    <source>
        <dbReference type="Proteomes" id="UP001457282"/>
    </source>
</evidence>
<reference evidence="1 2" key="1">
    <citation type="journal article" date="2023" name="G3 (Bethesda)">
        <title>A chromosome-length genome assembly and annotation of blackberry (Rubus argutus, cv. 'Hillquist').</title>
        <authorList>
            <person name="Bruna T."/>
            <person name="Aryal R."/>
            <person name="Dudchenko O."/>
            <person name="Sargent D.J."/>
            <person name="Mead D."/>
            <person name="Buti M."/>
            <person name="Cavallini A."/>
            <person name="Hytonen T."/>
            <person name="Andres J."/>
            <person name="Pham M."/>
            <person name="Weisz D."/>
            <person name="Mascagni F."/>
            <person name="Usai G."/>
            <person name="Natali L."/>
            <person name="Bassil N."/>
            <person name="Fernandez G.E."/>
            <person name="Lomsadze A."/>
            <person name="Armour M."/>
            <person name="Olukolu B."/>
            <person name="Poorten T."/>
            <person name="Britton C."/>
            <person name="Davik J."/>
            <person name="Ashrafi H."/>
            <person name="Aiden E.L."/>
            <person name="Borodovsky M."/>
            <person name="Worthington M."/>
        </authorList>
    </citation>
    <scope>NUCLEOTIDE SEQUENCE [LARGE SCALE GENOMIC DNA]</scope>
    <source>
        <strain evidence="1">PI 553951</strain>
    </source>
</reference>
<sequence>MTFLSLLELTKSKGFGICSSSSFSPMKLELELELKIRKTVTKVGANQTHSLLLHFRDSDRDPLTAASAAEELIKEIKHLL</sequence>
<protein>
    <submittedName>
        <fullName evidence="1">Uncharacterized protein</fullName>
    </submittedName>
</protein>
<organism evidence="1 2">
    <name type="scientific">Rubus argutus</name>
    <name type="common">Southern blackberry</name>
    <dbReference type="NCBI Taxonomy" id="59490"/>
    <lineage>
        <taxon>Eukaryota</taxon>
        <taxon>Viridiplantae</taxon>
        <taxon>Streptophyta</taxon>
        <taxon>Embryophyta</taxon>
        <taxon>Tracheophyta</taxon>
        <taxon>Spermatophyta</taxon>
        <taxon>Magnoliopsida</taxon>
        <taxon>eudicotyledons</taxon>
        <taxon>Gunneridae</taxon>
        <taxon>Pentapetalae</taxon>
        <taxon>rosids</taxon>
        <taxon>fabids</taxon>
        <taxon>Rosales</taxon>
        <taxon>Rosaceae</taxon>
        <taxon>Rosoideae</taxon>
        <taxon>Rosoideae incertae sedis</taxon>
        <taxon>Rubus</taxon>
    </lineage>
</organism>
<comment type="caution">
    <text evidence="1">The sequence shown here is derived from an EMBL/GenBank/DDBJ whole genome shotgun (WGS) entry which is preliminary data.</text>
</comment>